<dbReference type="PANTHER" id="PTHR40635">
    <property type="match status" value="1"/>
</dbReference>
<gene>
    <name evidence="2" type="ORF">K503DRAFT_788757</name>
</gene>
<dbReference type="InParanoid" id="A0A1B7NIK2"/>
<evidence type="ECO:0000313" key="3">
    <source>
        <dbReference type="Proteomes" id="UP000092154"/>
    </source>
</evidence>
<evidence type="ECO:0000256" key="1">
    <source>
        <dbReference type="SAM" id="MobiDB-lite"/>
    </source>
</evidence>
<feature type="compositionally biased region" description="Basic residues" evidence="1">
    <location>
        <begin position="160"/>
        <end position="170"/>
    </location>
</feature>
<accession>A0A1B7NIK2</accession>
<dbReference type="PANTHER" id="PTHR40635:SF1">
    <property type="match status" value="1"/>
</dbReference>
<feature type="region of interest" description="Disordered" evidence="1">
    <location>
        <begin position="267"/>
        <end position="290"/>
    </location>
</feature>
<dbReference type="OrthoDB" id="5374757at2759"/>
<evidence type="ECO:0000313" key="2">
    <source>
        <dbReference type="EMBL" id="OAX44549.1"/>
    </source>
</evidence>
<name>A0A1B7NIK2_9AGAM</name>
<dbReference type="Proteomes" id="UP000092154">
    <property type="component" value="Unassembled WGS sequence"/>
</dbReference>
<feature type="compositionally biased region" description="Acidic residues" evidence="1">
    <location>
        <begin position="198"/>
        <end position="228"/>
    </location>
</feature>
<keyword evidence="3" id="KW-1185">Reference proteome</keyword>
<feature type="compositionally biased region" description="Polar residues" evidence="1">
    <location>
        <begin position="125"/>
        <end position="136"/>
    </location>
</feature>
<sequence length="501" mass="55086">MTGFSVRNAYYLRVSASSVIPLYLYLDERHVDWMSDRILQHVLVDLRPLVLPKLQAERDIHFGAGASSGKKGAVDVHRGGAFLHAQTANRLHDRLAETYQFAFFFQKTEPHSVIIKVRACSLRGVSQSPNSLQTRSFVPAPARPPSPPKVNTPPPQPGKSKSRSGKRKSRASGNQTAQAASGRKKQKTKGRSWARSDEEVEDQDVISLSDDDDEEERDVISLSDDDSDIKEMERTAIRRSQRKRRVPVGGYREDDEDEVSITPVEPLDVEMGTPTGTTLQDEAPAGVSDPNLIVMDDSAVTSTTVKQEDSEMSLGTTVETTLDSECVVVTSEPEQPFMELDEDDAKKHKLALKLKYQGFNIFGRCLCVVVEPWPPIRSATRAPSVMPLTNEVLRGSSIAPPDFVHSNSKQRGRTPLFLPELDRGRSQTPAPFPLARTLPPVPLFNDAAPQSDDDGYGSDDLMVFSQALNAAGGMHVAAADDDDEMDGAVLFGDADEVREFS</sequence>
<organism evidence="2 3">
    <name type="scientific">Rhizopogon vinicolor AM-OR11-026</name>
    <dbReference type="NCBI Taxonomy" id="1314800"/>
    <lineage>
        <taxon>Eukaryota</taxon>
        <taxon>Fungi</taxon>
        <taxon>Dikarya</taxon>
        <taxon>Basidiomycota</taxon>
        <taxon>Agaricomycotina</taxon>
        <taxon>Agaricomycetes</taxon>
        <taxon>Agaricomycetidae</taxon>
        <taxon>Boletales</taxon>
        <taxon>Suillineae</taxon>
        <taxon>Rhizopogonaceae</taxon>
        <taxon>Rhizopogon</taxon>
    </lineage>
</organism>
<protein>
    <submittedName>
        <fullName evidence="2">Uncharacterized protein</fullName>
    </submittedName>
</protein>
<feature type="region of interest" description="Disordered" evidence="1">
    <location>
        <begin position="125"/>
        <end position="228"/>
    </location>
</feature>
<dbReference type="EMBL" id="KV448124">
    <property type="protein sequence ID" value="OAX44549.1"/>
    <property type="molecule type" value="Genomic_DNA"/>
</dbReference>
<reference evidence="2 3" key="1">
    <citation type="submission" date="2016-06" db="EMBL/GenBank/DDBJ databases">
        <title>Comparative genomics of the ectomycorrhizal sister species Rhizopogon vinicolor and Rhizopogon vesiculosus (Basidiomycota: Boletales) reveals a divergence of the mating type B locus.</title>
        <authorList>
            <consortium name="DOE Joint Genome Institute"/>
            <person name="Mujic A.B."/>
            <person name="Kuo A."/>
            <person name="Tritt A."/>
            <person name="Lipzen A."/>
            <person name="Chen C."/>
            <person name="Johnson J."/>
            <person name="Sharma A."/>
            <person name="Barry K."/>
            <person name="Grigoriev I.V."/>
            <person name="Spatafora J.W."/>
        </authorList>
    </citation>
    <scope>NUCLEOTIDE SEQUENCE [LARGE SCALE GENOMIC DNA]</scope>
    <source>
        <strain evidence="2 3">AM-OR11-026</strain>
    </source>
</reference>
<proteinExistence type="predicted"/>
<feature type="compositionally biased region" description="Pro residues" evidence="1">
    <location>
        <begin position="141"/>
        <end position="157"/>
    </location>
</feature>
<dbReference type="AlphaFoldDB" id="A0A1B7NIK2"/>
<feature type="compositionally biased region" description="Basic residues" evidence="1">
    <location>
        <begin position="182"/>
        <end position="192"/>
    </location>
</feature>